<keyword evidence="3 4" id="KW-0067">ATP-binding</keyword>
<organism evidence="7 8">
    <name type="scientific">Lunasporangiospora selenospora</name>
    <dbReference type="NCBI Taxonomy" id="979761"/>
    <lineage>
        <taxon>Eukaryota</taxon>
        <taxon>Fungi</taxon>
        <taxon>Fungi incertae sedis</taxon>
        <taxon>Mucoromycota</taxon>
        <taxon>Mortierellomycotina</taxon>
        <taxon>Mortierellomycetes</taxon>
        <taxon>Mortierellales</taxon>
        <taxon>Mortierellaceae</taxon>
        <taxon>Lunasporangiospora</taxon>
    </lineage>
</organism>
<feature type="region of interest" description="Disordered" evidence="5">
    <location>
        <begin position="547"/>
        <end position="589"/>
    </location>
</feature>
<evidence type="ECO:0000256" key="1">
    <source>
        <dbReference type="ARBA" id="ARBA00012513"/>
    </source>
</evidence>
<feature type="compositionally biased region" description="Polar residues" evidence="5">
    <location>
        <begin position="469"/>
        <end position="488"/>
    </location>
</feature>
<feature type="compositionally biased region" description="Polar residues" evidence="5">
    <location>
        <begin position="547"/>
        <end position="556"/>
    </location>
</feature>
<dbReference type="Gene3D" id="3.30.200.20">
    <property type="entry name" value="Phosphorylase Kinase, domain 1"/>
    <property type="match status" value="1"/>
</dbReference>
<feature type="compositionally biased region" description="Polar residues" evidence="5">
    <location>
        <begin position="626"/>
        <end position="650"/>
    </location>
</feature>
<dbReference type="CDD" id="cd14016">
    <property type="entry name" value="STKc_CK1"/>
    <property type="match status" value="1"/>
</dbReference>
<keyword evidence="8" id="KW-1185">Reference proteome</keyword>
<accession>A0A9P6FQ64</accession>
<evidence type="ECO:0000256" key="3">
    <source>
        <dbReference type="ARBA" id="ARBA00022840"/>
    </source>
</evidence>
<dbReference type="Pfam" id="PF00069">
    <property type="entry name" value="Pkinase"/>
    <property type="match status" value="1"/>
</dbReference>
<gene>
    <name evidence="7" type="primary">CSNK1A1</name>
    <name evidence="7" type="ORF">BGW38_004660</name>
</gene>
<dbReference type="InterPro" id="IPR000719">
    <property type="entry name" value="Prot_kinase_dom"/>
</dbReference>
<keyword evidence="7" id="KW-0418">Kinase</keyword>
<name>A0A9P6FQ64_9FUNG</name>
<dbReference type="PANTHER" id="PTHR11909">
    <property type="entry name" value="CASEIN KINASE-RELATED"/>
    <property type="match status" value="1"/>
</dbReference>
<comment type="caution">
    <text evidence="7">The sequence shown here is derived from an EMBL/GenBank/DDBJ whole genome shotgun (WGS) entry which is preliminary data.</text>
</comment>
<proteinExistence type="predicted"/>
<feature type="region of interest" description="Disordered" evidence="5">
    <location>
        <begin position="343"/>
        <end position="398"/>
    </location>
</feature>
<feature type="binding site" evidence="4">
    <location>
        <position position="41"/>
    </location>
    <ligand>
        <name>ATP</name>
        <dbReference type="ChEBI" id="CHEBI:30616"/>
    </ligand>
</feature>
<evidence type="ECO:0000256" key="5">
    <source>
        <dbReference type="SAM" id="MobiDB-lite"/>
    </source>
</evidence>
<dbReference type="InterPro" id="IPR011009">
    <property type="entry name" value="Kinase-like_dom_sf"/>
</dbReference>
<dbReference type="Proteomes" id="UP000780801">
    <property type="component" value="Unassembled WGS sequence"/>
</dbReference>
<dbReference type="PROSITE" id="PS50011">
    <property type="entry name" value="PROTEIN_KINASE_DOM"/>
    <property type="match status" value="1"/>
</dbReference>
<dbReference type="InterPro" id="IPR050235">
    <property type="entry name" value="CK1_Ser-Thr_kinase"/>
</dbReference>
<feature type="non-terminal residue" evidence="7">
    <location>
        <position position="1"/>
    </location>
</feature>
<feature type="region of interest" description="Disordered" evidence="5">
    <location>
        <begin position="626"/>
        <end position="705"/>
    </location>
</feature>
<keyword evidence="2 4" id="KW-0547">Nucleotide-binding</keyword>
<reference evidence="7" key="1">
    <citation type="journal article" date="2020" name="Fungal Divers.">
        <title>Resolving the Mortierellaceae phylogeny through synthesis of multi-gene phylogenetics and phylogenomics.</title>
        <authorList>
            <person name="Vandepol N."/>
            <person name="Liber J."/>
            <person name="Desiro A."/>
            <person name="Na H."/>
            <person name="Kennedy M."/>
            <person name="Barry K."/>
            <person name="Grigoriev I.V."/>
            <person name="Miller A.N."/>
            <person name="O'Donnell K."/>
            <person name="Stajich J.E."/>
            <person name="Bonito G."/>
        </authorList>
    </citation>
    <scope>NUCLEOTIDE SEQUENCE</scope>
    <source>
        <strain evidence="7">KOD1015</strain>
    </source>
</reference>
<sequence length="705" mass="77655">MGSTTTVIGGEYLVLGKIGEGSFGEVFRATHIASGVDYAIKREPVNVSHPQLVHEARMYEKLAGGVGVPNVRWFGREGAYNALVIDLLGPNLKQLRHENEKLPLSLISQLEYIHKKGIVYRDIKPENFLLDVDIALPDPPPLSKSHTPPSYPDQVMSYYNDTRQRQQSADSALSTSPSSPVVVNGSVYSQFGKPRLSVVDFGLAAFYRDVSGKHIPNRGSTKHKVGTARYASINIHCGREHTRRDDIESIGYMLIEFLIGSLPWSGISARNSRQGWAKMREIKEEVELDELCDGLPKGFMTFIGYSRSLKFDEEPDYEKLRIYLKSCTGRGCEAQTVRCHRDYSAPLQQPSRVQDSYPGKEHQYHHYRDQEQAADPLRSRDRSRNNNSVPPPTQDWRARAEYIHSQKPRAQAYREYNPNAVWTTTPPDAPSAKDGMFSILRDHIEWDMAPGTDPVMSYQDQDTEQSSSQWWTSEDNLGTGPGYNSRSNWKTRRDRKCSWGENDPTARWGHDEDGEDSAVASIGPFTIEIEPVRTPVAMEDTVTTANSAITNSSLTVGNGPGNGAGRPPCGEKSQPPSPAVKPNAGSLSFGRVHKHVPQDARLYTGNPPPAGLVTRLGNGAGFIQQQTPQQHSLSTNRAKPLSQQGSQVPLTPTTPTTPTVASMTAGGAKSIAIDMPSMHAFAKDSSPNSGPQLSPKSLSLSSSFS</sequence>
<evidence type="ECO:0000256" key="4">
    <source>
        <dbReference type="PROSITE-ProRule" id="PRU10141"/>
    </source>
</evidence>
<dbReference type="GO" id="GO:0005524">
    <property type="term" value="F:ATP binding"/>
    <property type="evidence" value="ECO:0007669"/>
    <property type="project" value="UniProtKB-UniRule"/>
</dbReference>
<dbReference type="InterPro" id="IPR017441">
    <property type="entry name" value="Protein_kinase_ATP_BS"/>
</dbReference>
<dbReference type="GO" id="GO:0004674">
    <property type="term" value="F:protein serine/threonine kinase activity"/>
    <property type="evidence" value="ECO:0007669"/>
    <property type="project" value="UniProtKB-EC"/>
</dbReference>
<keyword evidence="7" id="KW-0808">Transferase</keyword>
<dbReference type="EMBL" id="JAABOA010002970">
    <property type="protein sequence ID" value="KAF9579181.1"/>
    <property type="molecule type" value="Genomic_DNA"/>
</dbReference>
<dbReference type="PROSITE" id="PS00108">
    <property type="entry name" value="PROTEIN_KINASE_ST"/>
    <property type="match status" value="1"/>
</dbReference>
<dbReference type="AlphaFoldDB" id="A0A9P6FQ64"/>
<evidence type="ECO:0000256" key="2">
    <source>
        <dbReference type="ARBA" id="ARBA00022741"/>
    </source>
</evidence>
<protein>
    <recommendedName>
        <fullName evidence="1">non-specific serine/threonine protein kinase</fullName>
        <ecNumber evidence="1">2.7.11.1</ecNumber>
    </recommendedName>
</protein>
<evidence type="ECO:0000259" key="6">
    <source>
        <dbReference type="PROSITE" id="PS50011"/>
    </source>
</evidence>
<dbReference type="PROSITE" id="PS00107">
    <property type="entry name" value="PROTEIN_KINASE_ATP"/>
    <property type="match status" value="1"/>
</dbReference>
<feature type="compositionally biased region" description="Basic and acidic residues" evidence="5">
    <location>
        <begin position="358"/>
        <end position="384"/>
    </location>
</feature>
<dbReference type="SUPFAM" id="SSF56112">
    <property type="entry name" value="Protein kinase-like (PK-like)"/>
    <property type="match status" value="1"/>
</dbReference>
<evidence type="ECO:0000313" key="7">
    <source>
        <dbReference type="EMBL" id="KAF9579181.1"/>
    </source>
</evidence>
<evidence type="ECO:0000313" key="8">
    <source>
        <dbReference type="Proteomes" id="UP000780801"/>
    </source>
</evidence>
<dbReference type="EC" id="2.7.11.1" evidence="1"/>
<dbReference type="SMART" id="SM00220">
    <property type="entry name" value="S_TKc"/>
    <property type="match status" value="1"/>
</dbReference>
<feature type="domain" description="Protein kinase" evidence="6">
    <location>
        <begin position="12"/>
        <end position="324"/>
    </location>
</feature>
<dbReference type="InterPro" id="IPR008271">
    <property type="entry name" value="Ser/Thr_kinase_AS"/>
</dbReference>
<dbReference type="OrthoDB" id="5979581at2759"/>
<dbReference type="Gene3D" id="1.10.510.10">
    <property type="entry name" value="Transferase(Phosphotransferase) domain 1"/>
    <property type="match status" value="2"/>
</dbReference>
<feature type="region of interest" description="Disordered" evidence="5">
    <location>
        <begin position="469"/>
        <end position="517"/>
    </location>
</feature>
<feature type="compositionally biased region" description="Low complexity" evidence="5">
    <location>
        <begin position="693"/>
        <end position="705"/>
    </location>
</feature>